<dbReference type="NCBIfam" id="TIGR01064">
    <property type="entry name" value="pyruv_kin"/>
    <property type="match status" value="1"/>
</dbReference>
<dbReference type="SUPFAM" id="SSF52935">
    <property type="entry name" value="PK C-terminal domain-like"/>
    <property type="match status" value="1"/>
</dbReference>
<evidence type="ECO:0000256" key="11">
    <source>
        <dbReference type="ARBA" id="ARBA00023317"/>
    </source>
</evidence>
<dbReference type="SUPFAM" id="SSF51621">
    <property type="entry name" value="Phosphoenolpyruvate/pyruvate domain"/>
    <property type="match status" value="1"/>
</dbReference>
<dbReference type="InterPro" id="IPR011037">
    <property type="entry name" value="Pyrv_Knase-like_insert_dom_sf"/>
</dbReference>
<dbReference type="InterPro" id="IPR015806">
    <property type="entry name" value="Pyrv_Knase_insert_dom_sf"/>
</dbReference>
<keyword evidence="9 13" id="KW-0460">Magnesium</keyword>
<evidence type="ECO:0000256" key="3">
    <source>
        <dbReference type="ARBA" id="ARBA00012142"/>
    </source>
</evidence>
<dbReference type="UniPathway" id="UPA00109">
    <property type="reaction ID" value="UER00188"/>
</dbReference>
<evidence type="ECO:0000313" key="16">
    <source>
        <dbReference type="EMBL" id="HDS10469.1"/>
    </source>
</evidence>
<evidence type="ECO:0000256" key="6">
    <source>
        <dbReference type="ARBA" id="ARBA00022741"/>
    </source>
</evidence>
<dbReference type="GO" id="GO:0030955">
    <property type="term" value="F:potassium ion binding"/>
    <property type="evidence" value="ECO:0007669"/>
    <property type="project" value="UniProtKB-UniRule"/>
</dbReference>
<evidence type="ECO:0000256" key="12">
    <source>
        <dbReference type="NCBIfam" id="TIGR01064"/>
    </source>
</evidence>
<comment type="similarity">
    <text evidence="2 13">Belongs to the pyruvate kinase family.</text>
</comment>
<keyword evidence="8" id="KW-0067">ATP-binding</keyword>
<dbReference type="InterPro" id="IPR015795">
    <property type="entry name" value="Pyrv_Knase_C"/>
</dbReference>
<comment type="caution">
    <text evidence="16">The sequence shown here is derived from an EMBL/GenBank/DDBJ whole genome shotgun (WGS) entry which is preliminary data.</text>
</comment>
<comment type="pathway">
    <text evidence="1 13">Carbohydrate degradation; glycolysis; pyruvate from D-glyceraldehyde 3-phosphate: step 5/5.</text>
</comment>
<keyword evidence="4 13" id="KW-0808">Transferase</keyword>
<dbReference type="InterPro" id="IPR001697">
    <property type="entry name" value="Pyr_Knase"/>
</dbReference>
<dbReference type="InterPro" id="IPR015813">
    <property type="entry name" value="Pyrv/PenolPyrv_kinase-like_dom"/>
</dbReference>
<evidence type="ECO:0000256" key="13">
    <source>
        <dbReference type="RuleBase" id="RU000504"/>
    </source>
</evidence>
<evidence type="ECO:0000256" key="5">
    <source>
        <dbReference type="ARBA" id="ARBA00022723"/>
    </source>
</evidence>
<dbReference type="Gene3D" id="3.20.20.60">
    <property type="entry name" value="Phosphoenolpyruvate-binding domains"/>
    <property type="match status" value="1"/>
</dbReference>
<feature type="domain" description="Pyruvate kinase barrel" evidence="14">
    <location>
        <begin position="10"/>
        <end position="331"/>
    </location>
</feature>
<keyword evidence="11 16" id="KW-0670">Pyruvate</keyword>
<dbReference type="GO" id="GO:0000287">
    <property type="term" value="F:magnesium ion binding"/>
    <property type="evidence" value="ECO:0007669"/>
    <property type="project" value="UniProtKB-UniRule"/>
</dbReference>
<feature type="domain" description="Pyruvate kinase C-terminal" evidence="15">
    <location>
        <begin position="375"/>
        <end position="450"/>
    </location>
</feature>
<dbReference type="SUPFAM" id="SSF50800">
    <property type="entry name" value="PK beta-barrel domain-like"/>
    <property type="match status" value="1"/>
</dbReference>
<evidence type="ECO:0000256" key="2">
    <source>
        <dbReference type="ARBA" id="ARBA00008663"/>
    </source>
</evidence>
<evidence type="ECO:0000256" key="9">
    <source>
        <dbReference type="ARBA" id="ARBA00022842"/>
    </source>
</evidence>
<evidence type="ECO:0000256" key="4">
    <source>
        <dbReference type="ARBA" id="ARBA00022679"/>
    </source>
</evidence>
<dbReference type="PRINTS" id="PR01050">
    <property type="entry name" value="PYRUVTKNASE"/>
</dbReference>
<keyword evidence="6" id="KW-0547">Nucleotide-binding</keyword>
<evidence type="ECO:0000256" key="7">
    <source>
        <dbReference type="ARBA" id="ARBA00022777"/>
    </source>
</evidence>
<dbReference type="Pfam" id="PF00224">
    <property type="entry name" value="PK"/>
    <property type="match status" value="1"/>
</dbReference>
<name>A0A7C1I7A5_9CREN</name>
<protein>
    <recommendedName>
        <fullName evidence="3 12">Pyruvate kinase</fullName>
        <ecNumber evidence="3 12">2.7.1.40</ecNumber>
    </recommendedName>
</protein>
<keyword evidence="10 13" id="KW-0324">Glycolysis</keyword>
<evidence type="ECO:0000259" key="15">
    <source>
        <dbReference type="Pfam" id="PF02887"/>
    </source>
</evidence>
<dbReference type="InterPro" id="IPR015793">
    <property type="entry name" value="Pyrv_Knase_brl"/>
</dbReference>
<sequence length="468" mass="52887">MTNYKVISTSKTKIIATLGPSSKDKNIIEKMIRNGARGFRINFSHGDQAQWSDFVNTVRMLEQSMETPLALIGDLQGPNIRLGNLPQQSVFIKKGMIYEVNLSQTSDDVNKIPVPTKEFFDKLVIGDTIQVGDNMLSLKVTEKKENVVYTEALSSGEIKSRMSIRIKDKDIDVPYMTSKDKQDLLFAVKNNFSHIMISFVRTEKDVLCVKNTLKEVTEDPPRILAKIETRSAVEHLEEIVRASDGVVVARGDLGKVFPLEYLPELQSRIVSVARRRGKPVYIATQLLTSMVDSPIPTRSEVVDVYVSVKEGVDGVMLTNETSIGKYPAETVEWAKRIIDNAERNPEVNVYPEVEDLSWRFGRGIIELSTLLESPIIIYSLTGKAMRISSAYRPRYPLFIGSPNWSVLRDCAILYGCIPIHIDSNEYEEGLEKLKARLKEMEMLKEGTLTISSYKFTHLDKQKITIEKI</sequence>
<dbReference type="PANTHER" id="PTHR11817">
    <property type="entry name" value="PYRUVATE KINASE"/>
    <property type="match status" value="1"/>
</dbReference>
<dbReference type="EMBL" id="DSDY01000082">
    <property type="protein sequence ID" value="HDS10469.1"/>
    <property type="molecule type" value="Genomic_DNA"/>
</dbReference>
<comment type="catalytic activity">
    <reaction evidence="13">
        <text>pyruvate + ATP = phosphoenolpyruvate + ADP + H(+)</text>
        <dbReference type="Rhea" id="RHEA:18157"/>
        <dbReference type="ChEBI" id="CHEBI:15361"/>
        <dbReference type="ChEBI" id="CHEBI:15378"/>
        <dbReference type="ChEBI" id="CHEBI:30616"/>
        <dbReference type="ChEBI" id="CHEBI:58702"/>
        <dbReference type="ChEBI" id="CHEBI:456216"/>
        <dbReference type="EC" id="2.7.1.40"/>
    </reaction>
</comment>
<dbReference type="InterPro" id="IPR040442">
    <property type="entry name" value="Pyrv_kinase-like_dom_sf"/>
</dbReference>
<dbReference type="GO" id="GO:0016301">
    <property type="term" value="F:kinase activity"/>
    <property type="evidence" value="ECO:0007669"/>
    <property type="project" value="UniProtKB-KW"/>
</dbReference>
<dbReference type="InterPro" id="IPR036918">
    <property type="entry name" value="Pyrv_Knase_C_sf"/>
</dbReference>
<dbReference type="GO" id="GO:0004743">
    <property type="term" value="F:pyruvate kinase activity"/>
    <property type="evidence" value="ECO:0007669"/>
    <property type="project" value="UniProtKB-UniRule"/>
</dbReference>
<dbReference type="EC" id="2.7.1.40" evidence="3 12"/>
<dbReference type="GO" id="GO:0005524">
    <property type="term" value="F:ATP binding"/>
    <property type="evidence" value="ECO:0007669"/>
    <property type="project" value="UniProtKB-KW"/>
</dbReference>
<proteinExistence type="inferred from homology"/>
<keyword evidence="7 13" id="KW-0418">Kinase</keyword>
<evidence type="ECO:0000259" key="14">
    <source>
        <dbReference type="Pfam" id="PF00224"/>
    </source>
</evidence>
<accession>A0A7C1I7A5</accession>
<dbReference type="Gene3D" id="2.40.33.10">
    <property type="entry name" value="PK beta-barrel domain-like"/>
    <property type="match status" value="1"/>
</dbReference>
<evidence type="ECO:0000256" key="1">
    <source>
        <dbReference type="ARBA" id="ARBA00004997"/>
    </source>
</evidence>
<organism evidence="16">
    <name type="scientific">Fervidicoccus fontis</name>
    <dbReference type="NCBI Taxonomy" id="683846"/>
    <lineage>
        <taxon>Archaea</taxon>
        <taxon>Thermoproteota</taxon>
        <taxon>Thermoprotei</taxon>
        <taxon>Fervidicoccales</taxon>
        <taxon>Fervidicoccaceae</taxon>
        <taxon>Fervidicoccus</taxon>
    </lineage>
</organism>
<keyword evidence="5" id="KW-0479">Metal-binding</keyword>
<evidence type="ECO:0000256" key="8">
    <source>
        <dbReference type="ARBA" id="ARBA00022840"/>
    </source>
</evidence>
<gene>
    <name evidence="16" type="primary">pyk</name>
    <name evidence="16" type="ORF">ENO04_02440</name>
</gene>
<dbReference type="Gene3D" id="3.40.1380.20">
    <property type="entry name" value="Pyruvate kinase, C-terminal domain"/>
    <property type="match status" value="1"/>
</dbReference>
<reference evidence="16" key="1">
    <citation type="journal article" date="2020" name="mSystems">
        <title>Genome- and Community-Level Interaction Insights into Carbon Utilization and Element Cycling Functions of Hydrothermarchaeota in Hydrothermal Sediment.</title>
        <authorList>
            <person name="Zhou Z."/>
            <person name="Liu Y."/>
            <person name="Xu W."/>
            <person name="Pan J."/>
            <person name="Luo Z.H."/>
            <person name="Li M."/>
        </authorList>
    </citation>
    <scope>NUCLEOTIDE SEQUENCE [LARGE SCALE GENOMIC DNA]</scope>
    <source>
        <strain evidence="16">SpSt-123</strain>
    </source>
</reference>
<dbReference type="AlphaFoldDB" id="A0A7C1I7A5"/>
<dbReference type="Pfam" id="PF02887">
    <property type="entry name" value="PK_C"/>
    <property type="match status" value="1"/>
</dbReference>
<evidence type="ECO:0000256" key="10">
    <source>
        <dbReference type="ARBA" id="ARBA00023152"/>
    </source>
</evidence>